<evidence type="ECO:0000313" key="2">
    <source>
        <dbReference type="EMBL" id="VTJ87237.1"/>
    </source>
</evidence>
<sequence length="49" mass="5265">MPAPTPQPGRNGQSLTDPRNNKDGSSKPQPTGRTTITTILPLRQPALRT</sequence>
<feature type="region of interest" description="Disordered" evidence="1">
    <location>
        <begin position="1"/>
        <end position="49"/>
    </location>
</feature>
<organism evidence="2 3">
    <name type="scientific">Marmota monax</name>
    <name type="common">Woodchuck</name>
    <dbReference type="NCBI Taxonomy" id="9995"/>
    <lineage>
        <taxon>Eukaryota</taxon>
        <taxon>Metazoa</taxon>
        <taxon>Chordata</taxon>
        <taxon>Craniata</taxon>
        <taxon>Vertebrata</taxon>
        <taxon>Euteleostomi</taxon>
        <taxon>Mammalia</taxon>
        <taxon>Eutheria</taxon>
        <taxon>Euarchontoglires</taxon>
        <taxon>Glires</taxon>
        <taxon>Rodentia</taxon>
        <taxon>Sciuromorpha</taxon>
        <taxon>Sciuridae</taxon>
        <taxon>Xerinae</taxon>
        <taxon>Marmotini</taxon>
        <taxon>Marmota</taxon>
    </lineage>
</organism>
<name>A0A5E4CZH3_MARMO</name>
<dbReference type="Proteomes" id="UP000335636">
    <property type="component" value="Unassembled WGS sequence"/>
</dbReference>
<reference evidence="2" key="1">
    <citation type="submission" date="2019-04" db="EMBL/GenBank/DDBJ databases">
        <authorList>
            <person name="Alioto T."/>
            <person name="Alioto T."/>
        </authorList>
    </citation>
    <scope>NUCLEOTIDE SEQUENCE [LARGE SCALE GENOMIC DNA]</scope>
</reference>
<proteinExistence type="predicted"/>
<dbReference type="EMBL" id="CABDUW010002549">
    <property type="protein sequence ID" value="VTJ87237.1"/>
    <property type="molecule type" value="Genomic_DNA"/>
</dbReference>
<comment type="caution">
    <text evidence="2">The sequence shown here is derived from an EMBL/GenBank/DDBJ whole genome shotgun (WGS) entry which is preliminary data.</text>
</comment>
<gene>
    <name evidence="2" type="ORF">MONAX_5E042675</name>
</gene>
<evidence type="ECO:0000313" key="3">
    <source>
        <dbReference type="Proteomes" id="UP000335636"/>
    </source>
</evidence>
<evidence type="ECO:0000256" key="1">
    <source>
        <dbReference type="SAM" id="MobiDB-lite"/>
    </source>
</evidence>
<accession>A0A5E4CZH3</accession>
<protein>
    <submittedName>
        <fullName evidence="2">Uncharacterized protein</fullName>
    </submittedName>
</protein>
<feature type="compositionally biased region" description="Polar residues" evidence="1">
    <location>
        <begin position="26"/>
        <end position="38"/>
    </location>
</feature>
<dbReference type="AlphaFoldDB" id="A0A5E4CZH3"/>
<feature type="compositionally biased region" description="Polar residues" evidence="1">
    <location>
        <begin position="8"/>
        <end position="18"/>
    </location>
</feature>
<keyword evidence="3" id="KW-1185">Reference proteome</keyword>